<dbReference type="Pfam" id="PF00294">
    <property type="entry name" value="PfkB"/>
    <property type="match status" value="1"/>
</dbReference>
<dbReference type="PANTHER" id="PTHR43320">
    <property type="entry name" value="SUGAR KINASE"/>
    <property type="match status" value="1"/>
</dbReference>
<evidence type="ECO:0000256" key="1">
    <source>
        <dbReference type="ARBA" id="ARBA00010688"/>
    </source>
</evidence>
<dbReference type="GO" id="GO:0008673">
    <property type="term" value="F:2-dehydro-3-deoxygluconokinase activity"/>
    <property type="evidence" value="ECO:0007669"/>
    <property type="project" value="UniProtKB-EC"/>
</dbReference>
<evidence type="ECO:0000256" key="2">
    <source>
        <dbReference type="ARBA" id="ARBA00022679"/>
    </source>
</evidence>
<dbReference type="CDD" id="cd01166">
    <property type="entry name" value="KdgK"/>
    <property type="match status" value="1"/>
</dbReference>
<dbReference type="EC" id="2.7.1.45" evidence="6"/>
<dbReference type="SUPFAM" id="SSF53613">
    <property type="entry name" value="Ribokinase-like"/>
    <property type="match status" value="1"/>
</dbReference>
<reference evidence="6 7" key="1">
    <citation type="submission" date="2021-01" db="EMBL/GenBank/DDBJ databases">
        <title>Sequencing the genomes of 1000 actinobacteria strains.</title>
        <authorList>
            <person name="Klenk H.-P."/>
        </authorList>
    </citation>
    <scope>NUCLEOTIDE SEQUENCE [LARGE SCALE GENOMIC DNA]</scope>
    <source>
        <strain evidence="6 7">DSM 18662</strain>
    </source>
</reference>
<proteinExistence type="inferred from homology"/>
<dbReference type="PANTHER" id="PTHR43320:SF2">
    <property type="entry name" value="2-DEHYDRO-3-DEOXYGLUCONOKINASE_2-DEHYDRO-3-DEOXYGALACTONOKINASE"/>
    <property type="match status" value="1"/>
</dbReference>
<evidence type="ECO:0000256" key="4">
    <source>
        <dbReference type="RuleBase" id="RU003704"/>
    </source>
</evidence>
<dbReference type="InterPro" id="IPR029056">
    <property type="entry name" value="Ribokinase-like"/>
</dbReference>
<accession>A0ABS2RJ89</accession>
<comment type="similarity">
    <text evidence="1 4">Belongs to the carbohydrate kinase PfkB family.</text>
</comment>
<dbReference type="InterPro" id="IPR011611">
    <property type="entry name" value="PfkB_dom"/>
</dbReference>
<keyword evidence="7" id="KW-1185">Reference proteome</keyword>
<dbReference type="Proteomes" id="UP000704762">
    <property type="component" value="Unassembled WGS sequence"/>
</dbReference>
<dbReference type="EMBL" id="JAFBCF010000001">
    <property type="protein sequence ID" value="MBM7799076.1"/>
    <property type="molecule type" value="Genomic_DNA"/>
</dbReference>
<comment type="caution">
    <text evidence="6">The sequence shown here is derived from an EMBL/GenBank/DDBJ whole genome shotgun (WGS) entry which is preliminary data.</text>
</comment>
<dbReference type="PRINTS" id="PR00990">
    <property type="entry name" value="RIBOKINASE"/>
</dbReference>
<dbReference type="PROSITE" id="PS00584">
    <property type="entry name" value="PFKB_KINASES_2"/>
    <property type="match status" value="1"/>
</dbReference>
<dbReference type="InterPro" id="IPR002139">
    <property type="entry name" value="Ribo/fructo_kinase"/>
</dbReference>
<evidence type="ECO:0000313" key="7">
    <source>
        <dbReference type="Proteomes" id="UP000704762"/>
    </source>
</evidence>
<name>A0ABS2RJ89_9ACTN</name>
<evidence type="ECO:0000256" key="3">
    <source>
        <dbReference type="ARBA" id="ARBA00022777"/>
    </source>
</evidence>
<feature type="domain" description="Carbohydrate kinase PfkB" evidence="5">
    <location>
        <begin position="1"/>
        <end position="296"/>
    </location>
</feature>
<organism evidence="6 7">
    <name type="scientific">Microlunatus panaciterrae</name>
    <dbReference type="NCBI Taxonomy" id="400768"/>
    <lineage>
        <taxon>Bacteria</taxon>
        <taxon>Bacillati</taxon>
        <taxon>Actinomycetota</taxon>
        <taxon>Actinomycetes</taxon>
        <taxon>Propionibacteriales</taxon>
        <taxon>Propionibacteriaceae</taxon>
        <taxon>Microlunatus</taxon>
    </lineage>
</organism>
<evidence type="ECO:0000259" key="5">
    <source>
        <dbReference type="Pfam" id="PF00294"/>
    </source>
</evidence>
<protein>
    <submittedName>
        <fullName evidence="6">2-dehydro-3-deoxygluconokinase</fullName>
        <ecNumber evidence="6">2.7.1.45</ecNumber>
    </submittedName>
</protein>
<dbReference type="InterPro" id="IPR002173">
    <property type="entry name" value="Carboh/pur_kinase_PfkB_CS"/>
</dbReference>
<sequence>MTEVVTFGETMALIKADTPGPLAHVRGMSLGIGGAESNFAIALARLGTSVTWVGRVGHDSFGDLVLREIGAEGVRVVCARDEQAPTGLMIKERRTDELLRVWYYRAGSAGSRLSPADIPVDVVSGSRLLHVTGITPGLSASAAEATFAAVEIASAAGVTVSFDLNYRAKLWGPEQAAAVFRSLVERADVVFAGEDEAALVVGAAEASLQAQRLADLGPAEVVIKRGRDGALALVDGVCHQRPAVPIRAVDTVGAGDAFVAGYVAELLAGLGPAARLDTAVRVGAFACLVTGDWEGLPRRDELNLLEATEPVSR</sequence>
<evidence type="ECO:0000313" key="6">
    <source>
        <dbReference type="EMBL" id="MBM7799076.1"/>
    </source>
</evidence>
<dbReference type="InterPro" id="IPR052700">
    <property type="entry name" value="Carb_kinase_PfkB-like"/>
</dbReference>
<dbReference type="Gene3D" id="3.40.1190.20">
    <property type="match status" value="1"/>
</dbReference>
<gene>
    <name evidence="6" type="ORF">JOE57_001997</name>
</gene>
<dbReference type="RefSeq" id="WP_204917599.1">
    <property type="nucleotide sequence ID" value="NZ_BAAAQP010000002.1"/>
</dbReference>
<keyword evidence="2 4" id="KW-0808">Transferase</keyword>
<keyword evidence="3 4" id="KW-0418">Kinase</keyword>